<dbReference type="EMBL" id="AAOH01000003">
    <property type="protein sequence ID" value="EAR29006.1"/>
    <property type="molecule type" value="Genomic_DNA"/>
</dbReference>
<dbReference type="AlphaFoldDB" id="A4C8U1"/>
<dbReference type="Pfam" id="PF10761">
    <property type="entry name" value="DUF2590"/>
    <property type="match status" value="1"/>
</dbReference>
<dbReference type="STRING" id="87626.PTD2_08179"/>
<dbReference type="HOGENOM" id="CLU_158623_0_0_6"/>
<dbReference type="InterPro" id="IPR019697">
    <property type="entry name" value="Phage_HP1_Orf28"/>
</dbReference>
<keyword evidence="2" id="KW-1185">Reference proteome</keyword>
<protein>
    <submittedName>
        <fullName evidence="1">Probable phage protein</fullName>
    </submittedName>
</protein>
<proteinExistence type="predicted"/>
<accession>A4C8U1</accession>
<dbReference type="RefSeq" id="WP_009838267.1">
    <property type="nucleotide sequence ID" value="NZ_AAOH01000003.1"/>
</dbReference>
<dbReference type="OrthoDB" id="6893744at2"/>
<evidence type="ECO:0000313" key="1">
    <source>
        <dbReference type="EMBL" id="EAR29006.1"/>
    </source>
</evidence>
<sequence>MIHIDLNIIDGDLNFDAMLQPATLSGRDVINQDIKHRILESGLLPQLVGLRNKNYISKILTEIELVVEQDERLVPGTINVVLKQNGQINVTAKTKQYGVTA</sequence>
<dbReference type="Proteomes" id="UP000006201">
    <property type="component" value="Unassembled WGS sequence"/>
</dbReference>
<gene>
    <name evidence="1" type="ORF">PTD2_08179</name>
</gene>
<evidence type="ECO:0000313" key="2">
    <source>
        <dbReference type="Proteomes" id="UP000006201"/>
    </source>
</evidence>
<dbReference type="eggNOG" id="ENOG5032Z29">
    <property type="taxonomic scope" value="Bacteria"/>
</dbReference>
<organism evidence="1 2">
    <name type="scientific">Pseudoalteromonas tunicata D2</name>
    <dbReference type="NCBI Taxonomy" id="87626"/>
    <lineage>
        <taxon>Bacteria</taxon>
        <taxon>Pseudomonadati</taxon>
        <taxon>Pseudomonadota</taxon>
        <taxon>Gammaproteobacteria</taxon>
        <taxon>Alteromonadales</taxon>
        <taxon>Pseudoalteromonadaceae</taxon>
        <taxon>Pseudoalteromonas</taxon>
    </lineage>
</organism>
<reference evidence="1 2" key="1">
    <citation type="submission" date="2006-02" db="EMBL/GenBank/DDBJ databases">
        <authorList>
            <person name="Moran M.A."/>
            <person name="Kjelleberg S."/>
            <person name="Egan S."/>
            <person name="Saunders N."/>
            <person name="Thomas T."/>
            <person name="Ferriera S."/>
            <person name="Johnson J."/>
            <person name="Kravitz S."/>
            <person name="Halpern A."/>
            <person name="Remington K."/>
            <person name="Beeson K."/>
            <person name="Tran B."/>
            <person name="Rogers Y.-H."/>
            <person name="Friedman R."/>
            <person name="Venter J.C."/>
        </authorList>
    </citation>
    <scope>NUCLEOTIDE SEQUENCE [LARGE SCALE GENOMIC DNA]</scope>
    <source>
        <strain evidence="1 2">D2</strain>
    </source>
</reference>
<name>A4C8U1_9GAMM</name>
<comment type="caution">
    <text evidence="1">The sequence shown here is derived from an EMBL/GenBank/DDBJ whole genome shotgun (WGS) entry which is preliminary data.</text>
</comment>